<organism evidence="1 2">
    <name type="scientific">Cryobacterium breve</name>
    <dbReference type="NCBI Taxonomy" id="1259258"/>
    <lineage>
        <taxon>Bacteria</taxon>
        <taxon>Bacillati</taxon>
        <taxon>Actinomycetota</taxon>
        <taxon>Actinomycetes</taxon>
        <taxon>Micrococcales</taxon>
        <taxon>Microbacteriaceae</taxon>
        <taxon>Cryobacterium</taxon>
    </lineage>
</organism>
<name>A0ABY7NJD6_9MICO</name>
<evidence type="ECO:0000313" key="2">
    <source>
        <dbReference type="Proteomes" id="UP001212421"/>
    </source>
</evidence>
<reference evidence="1 2" key="1">
    <citation type="submission" date="2021-05" db="EMBL/GenBank/DDBJ databases">
        <authorList>
            <person name="Kumar R."/>
            <person name="Kumar A."/>
            <person name="Mukhia S."/>
        </authorList>
    </citation>
    <scope>NUCLEOTIDE SEQUENCE [LARGE SCALE GENOMIC DNA]</scope>
    <source>
        <strain evidence="1 2">ERMR7:08</strain>
    </source>
</reference>
<dbReference type="Proteomes" id="UP001212421">
    <property type="component" value="Chromosome"/>
</dbReference>
<gene>
    <name evidence="1" type="ORF">KIV56_06910</name>
</gene>
<proteinExistence type="predicted"/>
<sequence>MIDSATTSGRSERMAATALRLTAVSRRLTAERGLNGFTIEEALRRGRDLAAHLLQLLPVQGQGRHRHGRDR</sequence>
<dbReference type="RefSeq" id="WP_281535727.1">
    <property type="nucleotide sequence ID" value="NZ_CP075584.1"/>
</dbReference>
<dbReference type="EMBL" id="CP075584">
    <property type="protein sequence ID" value="WBM80991.1"/>
    <property type="molecule type" value="Genomic_DNA"/>
</dbReference>
<accession>A0ABY7NJD6</accession>
<protein>
    <submittedName>
        <fullName evidence="1">Uncharacterized protein</fullName>
    </submittedName>
</protein>
<evidence type="ECO:0000313" key="1">
    <source>
        <dbReference type="EMBL" id="WBM80991.1"/>
    </source>
</evidence>
<keyword evidence="2" id="KW-1185">Reference proteome</keyword>